<name>A0A6C0KAY6_9ZZZZ</name>
<evidence type="ECO:0000259" key="2">
    <source>
        <dbReference type="PROSITE" id="PS51462"/>
    </source>
</evidence>
<evidence type="ECO:0000313" key="3">
    <source>
        <dbReference type="EMBL" id="QHU14246.1"/>
    </source>
</evidence>
<reference evidence="3" key="1">
    <citation type="journal article" date="2020" name="Nature">
        <title>Giant virus diversity and host interactions through global metagenomics.</title>
        <authorList>
            <person name="Schulz F."/>
            <person name="Roux S."/>
            <person name="Paez-Espino D."/>
            <person name="Jungbluth S."/>
            <person name="Walsh D.A."/>
            <person name="Denef V.J."/>
            <person name="McMahon K.D."/>
            <person name="Konstantinidis K.T."/>
            <person name="Eloe-Fadrosh E.A."/>
            <person name="Kyrpides N.C."/>
            <person name="Woyke T."/>
        </authorList>
    </citation>
    <scope>NUCLEOTIDE SEQUENCE</scope>
    <source>
        <strain evidence="3">GVMAG-S-1101182-85</strain>
    </source>
</reference>
<keyword evidence="1" id="KW-0378">Hydrolase</keyword>
<dbReference type="InterPro" id="IPR020084">
    <property type="entry name" value="NUDIX_hydrolase_CS"/>
</dbReference>
<accession>A0A6C0KAY6</accession>
<protein>
    <recommendedName>
        <fullName evidence="2">Nudix hydrolase domain-containing protein</fullName>
    </recommendedName>
</protein>
<dbReference type="PROSITE" id="PS00893">
    <property type="entry name" value="NUDIX_BOX"/>
    <property type="match status" value="1"/>
</dbReference>
<dbReference type="Pfam" id="PF00293">
    <property type="entry name" value="NUDIX"/>
    <property type="match status" value="1"/>
</dbReference>
<dbReference type="GO" id="GO:0005737">
    <property type="term" value="C:cytoplasm"/>
    <property type="evidence" value="ECO:0007669"/>
    <property type="project" value="TreeGrafter"/>
</dbReference>
<dbReference type="AlphaFoldDB" id="A0A6C0KAY6"/>
<dbReference type="PANTHER" id="PTHR23114">
    <property type="entry name" value="M7GPPPN-MRNA HYDROLASE"/>
    <property type="match status" value="1"/>
</dbReference>
<dbReference type="PROSITE" id="PS51462">
    <property type="entry name" value="NUDIX"/>
    <property type="match status" value="1"/>
</dbReference>
<evidence type="ECO:0000256" key="1">
    <source>
        <dbReference type="ARBA" id="ARBA00022801"/>
    </source>
</evidence>
<dbReference type="GO" id="GO:0016787">
    <property type="term" value="F:hydrolase activity"/>
    <property type="evidence" value="ECO:0007669"/>
    <property type="project" value="UniProtKB-KW"/>
</dbReference>
<sequence length="138" mass="15990">MTFPRAFRSYIPRTHCINEHVYGAIVVTPNNEVAVIKGRQSGKWSFPKGHGYANESPLDACLRELREETGLELSNYKADEQVRFPTGTYFIFHINEKSTLIPEDLKEVEEVQWIPIDQLCTLRGNMDLRLFARRFIAM</sequence>
<organism evidence="3">
    <name type="scientific">viral metagenome</name>
    <dbReference type="NCBI Taxonomy" id="1070528"/>
    <lineage>
        <taxon>unclassified sequences</taxon>
        <taxon>metagenomes</taxon>
        <taxon>organismal metagenomes</taxon>
    </lineage>
</organism>
<dbReference type="EMBL" id="MN740836">
    <property type="protein sequence ID" value="QHU14246.1"/>
    <property type="molecule type" value="Genomic_DNA"/>
</dbReference>
<dbReference type="InterPro" id="IPR000086">
    <property type="entry name" value="NUDIX_hydrolase_dom"/>
</dbReference>
<dbReference type="PANTHER" id="PTHR23114:SF17">
    <property type="entry name" value="M7GPPPN-MRNA HYDROLASE"/>
    <property type="match status" value="1"/>
</dbReference>
<feature type="domain" description="Nudix hydrolase" evidence="2">
    <location>
        <begin position="17"/>
        <end position="137"/>
    </location>
</feature>
<dbReference type="SUPFAM" id="SSF55811">
    <property type="entry name" value="Nudix"/>
    <property type="match status" value="1"/>
</dbReference>
<dbReference type="Gene3D" id="3.90.79.10">
    <property type="entry name" value="Nucleoside Triphosphate Pyrophosphohydrolase"/>
    <property type="match status" value="1"/>
</dbReference>
<dbReference type="InterPro" id="IPR015797">
    <property type="entry name" value="NUDIX_hydrolase-like_dom_sf"/>
</dbReference>
<proteinExistence type="predicted"/>